<proteinExistence type="predicted"/>
<dbReference type="OrthoDB" id="47198at2"/>
<keyword evidence="2" id="KW-1185">Reference proteome</keyword>
<name>A0A174SZP9_9CLOT</name>
<dbReference type="GeneID" id="42775736"/>
<comment type="caution">
    <text evidence="1">The sequence shown here is derived from an EMBL/GenBank/DDBJ whole genome shotgun (WGS) entry which is preliminary data.</text>
</comment>
<reference evidence="1 2" key="1">
    <citation type="submission" date="2016-06" db="EMBL/GenBank/DDBJ databases">
        <authorList>
            <person name="Kjaerup R.B."/>
            <person name="Dalgaard T.S."/>
            <person name="Juul-Madsen H.R."/>
        </authorList>
    </citation>
    <scope>NUCLEOTIDE SEQUENCE [LARGE SCALE GENOMIC DNA]</scope>
    <source>
        <strain evidence="1 2">373-A1</strain>
    </source>
</reference>
<evidence type="ECO:0000313" key="2">
    <source>
        <dbReference type="Proteomes" id="UP000092714"/>
    </source>
</evidence>
<evidence type="ECO:0000313" key="1">
    <source>
        <dbReference type="EMBL" id="OBY09912.1"/>
    </source>
</evidence>
<protein>
    <submittedName>
        <fullName evidence="1">Uncharacterized protein</fullName>
    </submittedName>
</protein>
<accession>A0A174SZP9</accession>
<dbReference type="EMBL" id="MAPZ01000025">
    <property type="protein sequence ID" value="OBY09912.1"/>
    <property type="molecule type" value="Genomic_DNA"/>
</dbReference>
<organism evidence="1 2">
    <name type="scientific">Clostridium paraputrificum</name>
    <dbReference type="NCBI Taxonomy" id="29363"/>
    <lineage>
        <taxon>Bacteria</taxon>
        <taxon>Bacillati</taxon>
        <taxon>Bacillota</taxon>
        <taxon>Clostridia</taxon>
        <taxon>Eubacteriales</taxon>
        <taxon>Clostridiaceae</taxon>
        <taxon>Clostridium</taxon>
    </lineage>
</organism>
<dbReference type="AlphaFoldDB" id="A0A174SZP9"/>
<dbReference type="Proteomes" id="UP000092714">
    <property type="component" value="Unassembled WGS sequence"/>
</dbReference>
<dbReference type="RefSeq" id="WP_027097906.1">
    <property type="nucleotide sequence ID" value="NZ_CABHIH010000003.1"/>
</dbReference>
<gene>
    <name evidence="1" type="ORF">CP373A1_12475</name>
</gene>
<sequence length="69" mass="8061">MSSYYVTKKVDLNGMHIVHEEGCKNMPEELNITYMGEYYSNIEAVEDCKKNYYHNSDGCYTCCPDANFR</sequence>